<feature type="transmembrane region" description="Helical" evidence="1">
    <location>
        <begin position="323"/>
        <end position="340"/>
    </location>
</feature>
<dbReference type="InterPro" id="IPR024962">
    <property type="entry name" value="YukD-like"/>
</dbReference>
<evidence type="ECO:0000313" key="4">
    <source>
        <dbReference type="Proteomes" id="UP000250222"/>
    </source>
</evidence>
<dbReference type="InterPro" id="IPR044049">
    <property type="entry name" value="EccD_transm"/>
</dbReference>
<dbReference type="Gene3D" id="3.10.20.90">
    <property type="entry name" value="Phosphatidylinositol 3-kinase Catalytic Subunit, Chain A, domain 1"/>
    <property type="match status" value="1"/>
</dbReference>
<feature type="transmembrane region" description="Helical" evidence="1">
    <location>
        <begin position="167"/>
        <end position="190"/>
    </location>
</feature>
<name>A0A2Y9BV08_9MICO</name>
<accession>A0A2Y9BV08</accession>
<keyword evidence="1" id="KW-1133">Transmembrane helix</keyword>
<dbReference type="AlphaFoldDB" id="A0A2Y9BV08"/>
<dbReference type="EMBL" id="UETB01000001">
    <property type="protein sequence ID" value="SSA36582.1"/>
    <property type="molecule type" value="Genomic_DNA"/>
</dbReference>
<feature type="transmembrane region" description="Helical" evidence="1">
    <location>
        <begin position="143"/>
        <end position="160"/>
    </location>
</feature>
<dbReference type="Pfam" id="PF19053">
    <property type="entry name" value="EccD"/>
    <property type="match status" value="1"/>
</dbReference>
<dbReference type="Proteomes" id="UP000250222">
    <property type="component" value="Unassembled WGS sequence"/>
</dbReference>
<keyword evidence="1" id="KW-0812">Transmembrane</keyword>
<sequence>MSGFTRLTLVGTAHRADVVVPSTEAVGAMVPDLLELLREEVHDVPQSVALVRATGEQVDLGVDCVSQDLADGEVLRVVRTVDAPPPPQVADVTDAAAERLEVRADRWTVHTRKTVATVAVGLATAVAGLIPLFAGTVPDANQLPVYAGAVLLAVVASAAVGRAGRRYAGGVLAAVAVGLVPTLVLAALTSLATSDALRLGAVALWLTLGVGIGIGRSSRGALTGAAAGTVLTVLALALDHLLPAVRAHAVVAALTAVAAGLLPWYAMVSSGLTGLDDQALDGQEPPSDQVHHTLDDAYRALTWTTVAVAATSVWATVGLLGSGDVPALVLGLLTVLVLALRTRSVPLRAQVLALWVAVLVPLTVLVLGPVAAHRPLLATALAGGCAVVVAVGAALSPSGRQRARLRRLGDLVEMVAVLGILPVLLGILGVYGQLLETF</sequence>
<evidence type="ECO:0000259" key="2">
    <source>
        <dbReference type="Pfam" id="PF19053"/>
    </source>
</evidence>
<feature type="transmembrane region" description="Helical" evidence="1">
    <location>
        <begin position="408"/>
        <end position="431"/>
    </location>
</feature>
<dbReference type="Pfam" id="PF08817">
    <property type="entry name" value="YukD"/>
    <property type="match status" value="1"/>
</dbReference>
<proteinExistence type="predicted"/>
<organism evidence="3 4">
    <name type="scientific">Georgenia satyanarayanai</name>
    <dbReference type="NCBI Taxonomy" id="860221"/>
    <lineage>
        <taxon>Bacteria</taxon>
        <taxon>Bacillati</taxon>
        <taxon>Actinomycetota</taxon>
        <taxon>Actinomycetes</taxon>
        <taxon>Micrococcales</taxon>
        <taxon>Bogoriellaceae</taxon>
        <taxon>Georgenia</taxon>
    </lineage>
</organism>
<feature type="transmembrane region" description="Helical" evidence="1">
    <location>
        <begin position="244"/>
        <end position="265"/>
    </location>
</feature>
<keyword evidence="1" id="KW-0472">Membrane</keyword>
<keyword evidence="4" id="KW-1185">Reference proteome</keyword>
<feature type="domain" description="EccD-like transmembrane" evidence="2">
    <location>
        <begin position="114"/>
        <end position="434"/>
    </location>
</feature>
<gene>
    <name evidence="3" type="ORF">SAMN05216184_101246</name>
</gene>
<evidence type="ECO:0000256" key="1">
    <source>
        <dbReference type="SAM" id="Phobius"/>
    </source>
</evidence>
<feature type="transmembrane region" description="Helical" evidence="1">
    <location>
        <begin position="352"/>
        <end position="370"/>
    </location>
</feature>
<feature type="transmembrane region" description="Helical" evidence="1">
    <location>
        <begin position="115"/>
        <end position="137"/>
    </location>
</feature>
<feature type="transmembrane region" description="Helical" evidence="1">
    <location>
        <begin position="221"/>
        <end position="238"/>
    </location>
</feature>
<reference evidence="3 4" key="1">
    <citation type="submission" date="2016-10" db="EMBL/GenBank/DDBJ databases">
        <authorList>
            <person name="Cai Z."/>
        </authorList>
    </citation>
    <scope>NUCLEOTIDE SEQUENCE [LARGE SCALE GENOMIC DNA]</scope>
    <source>
        <strain evidence="3 4">CGMCC 1.10826</strain>
    </source>
</reference>
<dbReference type="RefSeq" id="WP_110850765.1">
    <property type="nucleotide sequence ID" value="NZ_QKLZ01000001.1"/>
</dbReference>
<dbReference type="OrthoDB" id="3326149at2"/>
<evidence type="ECO:0000313" key="3">
    <source>
        <dbReference type="EMBL" id="SSA36582.1"/>
    </source>
</evidence>
<protein>
    <submittedName>
        <fullName evidence="3">Type VII secretion integral membrane protein EccD</fullName>
    </submittedName>
</protein>
<feature type="transmembrane region" description="Helical" evidence="1">
    <location>
        <begin position="376"/>
        <end position="396"/>
    </location>
</feature>